<protein>
    <recommendedName>
        <fullName evidence="13">Zinc finger CCCH domain-containing protein 55</fullName>
    </recommendedName>
</protein>
<dbReference type="InterPro" id="IPR000504">
    <property type="entry name" value="RRM_dom"/>
</dbReference>
<feature type="compositionally biased region" description="Low complexity" evidence="8">
    <location>
        <begin position="66"/>
        <end position="76"/>
    </location>
</feature>
<dbReference type="InterPro" id="IPR056276">
    <property type="entry name" value="AtC3H46-like_PABC-like"/>
</dbReference>
<evidence type="ECO:0000256" key="6">
    <source>
        <dbReference type="PROSITE-ProRule" id="PRU00176"/>
    </source>
</evidence>
<dbReference type="EMBL" id="JAATIQ010000387">
    <property type="protein sequence ID" value="KAF4358376.1"/>
    <property type="molecule type" value="Genomic_DNA"/>
</dbReference>
<sequence length="677" mass="74861">MASYEATNVIFTKVKNLDPENASKIIGYILIQDLAEKDLVRLAFGPDNLLHSLVVRAKIQLGLCSNTSSSPSSTPSSPSPLNPIARPSNISCNSNPFSQSSPRLPNGFDFKNPSSPSSNSWPLSGFSNNPISSPKSSPLLSYDNIRSGSFPLPLHHYKDGGEAAVAASADLIDEHQLSEYLSFMNDSSSRGEDLVDLRLELGHGAHDWGHSVNNGDAHFHRRSYSASEVSFGTEDSGLGIGFKPCLYFARGFCKNGSNCKFVHGGFGDVVEPSGAIVGSPSKFEGFEHDEMMRWKAAQQQQRLAAASQFMAGVSPSVNKYMNFLLQQHNDPQRAAAAAAALMMGEDFYKFGRCRPERNDFLSMSAAEKMNSASRQIYLTFPAESTFKDEDVSEYFNKFGPVQDVRIPYQQKRMFGFVTFVHPETVRFILSKGNPHFICDSRVLVKPYKEKGKVLDKRQQHQQQQLEREFSTCLSPSGLESRESYDLQLGGRMLYNTQDILLRRKLEQAELQQAIELQGRRLMNLQLPELKNDRLHHHQRSLSVGAPVPLPPQSLSSSSQNSFDGVKQEVPEDCNKTATATISVTSEVAVQQHQQEEDSACIDNDVKEKVFVSEDRDLHRSVEQVLPDNLFASPTKASGDHISDFSTAVVELNESTTLASEKNSPPPISSACYMASNP</sequence>
<feature type="region of interest" description="Disordered" evidence="8">
    <location>
        <begin position="655"/>
        <end position="677"/>
    </location>
</feature>
<feature type="compositionally biased region" description="Polar residues" evidence="8">
    <location>
        <begin position="88"/>
        <end position="103"/>
    </location>
</feature>
<dbReference type="PROSITE" id="PS50102">
    <property type="entry name" value="RRM"/>
    <property type="match status" value="1"/>
</dbReference>
<dbReference type="GO" id="GO:0003677">
    <property type="term" value="F:DNA binding"/>
    <property type="evidence" value="ECO:0007669"/>
    <property type="project" value="UniProtKB-KW"/>
</dbReference>
<dbReference type="PROSITE" id="PS50103">
    <property type="entry name" value="ZF_C3H1"/>
    <property type="match status" value="1"/>
</dbReference>
<evidence type="ECO:0000259" key="10">
    <source>
        <dbReference type="PROSITE" id="PS50103"/>
    </source>
</evidence>
<evidence type="ECO:0000256" key="3">
    <source>
        <dbReference type="ARBA" id="ARBA00022833"/>
    </source>
</evidence>
<organism evidence="11 12">
    <name type="scientific">Cannabis sativa</name>
    <name type="common">Hemp</name>
    <name type="synonym">Marijuana</name>
    <dbReference type="NCBI Taxonomy" id="3483"/>
    <lineage>
        <taxon>Eukaryota</taxon>
        <taxon>Viridiplantae</taxon>
        <taxon>Streptophyta</taxon>
        <taxon>Embryophyta</taxon>
        <taxon>Tracheophyta</taxon>
        <taxon>Spermatophyta</taxon>
        <taxon>Magnoliopsida</taxon>
        <taxon>eudicotyledons</taxon>
        <taxon>Gunneridae</taxon>
        <taxon>Pentapetalae</taxon>
        <taxon>rosids</taxon>
        <taxon>fabids</taxon>
        <taxon>Rosales</taxon>
        <taxon>Cannabaceae</taxon>
        <taxon>Cannabis</taxon>
    </lineage>
</organism>
<keyword evidence="2 7" id="KW-0863">Zinc-finger</keyword>
<feature type="domain" description="RRM" evidence="9">
    <location>
        <begin position="374"/>
        <end position="450"/>
    </location>
</feature>
<dbReference type="InterPro" id="IPR012677">
    <property type="entry name" value="Nucleotide-bd_a/b_plait_sf"/>
</dbReference>
<evidence type="ECO:0000256" key="1">
    <source>
        <dbReference type="ARBA" id="ARBA00022723"/>
    </source>
</evidence>
<keyword evidence="1 7" id="KW-0479">Metal-binding</keyword>
<dbReference type="CDD" id="cd12458">
    <property type="entry name" value="RRM_AtC3H46_like"/>
    <property type="match status" value="1"/>
</dbReference>
<dbReference type="Pfam" id="PF23182">
    <property type="entry name" value="PABC_AtC3H46"/>
    <property type="match status" value="1"/>
</dbReference>
<feature type="region of interest" description="Disordered" evidence="8">
    <location>
        <begin position="66"/>
        <end position="121"/>
    </location>
</feature>
<evidence type="ECO:0000256" key="8">
    <source>
        <dbReference type="SAM" id="MobiDB-lite"/>
    </source>
</evidence>
<evidence type="ECO:0000256" key="2">
    <source>
        <dbReference type="ARBA" id="ARBA00022771"/>
    </source>
</evidence>
<evidence type="ECO:0008006" key="13">
    <source>
        <dbReference type="Google" id="ProtNLM"/>
    </source>
</evidence>
<accession>A0A7J6EJ55</accession>
<proteinExistence type="predicted"/>
<dbReference type="InterPro" id="IPR000571">
    <property type="entry name" value="Znf_CCCH"/>
</dbReference>
<keyword evidence="5" id="KW-0238">DNA-binding</keyword>
<dbReference type="SUPFAM" id="SSF90229">
    <property type="entry name" value="CCCH zinc finger"/>
    <property type="match status" value="1"/>
</dbReference>
<dbReference type="FunFam" id="3.30.70.330:FF:000678">
    <property type="entry name" value="zinc finger CCCH domain-containing protein 53-like isoform X2"/>
    <property type="match status" value="1"/>
</dbReference>
<keyword evidence="4 6" id="KW-0694">RNA-binding</keyword>
<keyword evidence="12" id="KW-1185">Reference proteome</keyword>
<dbReference type="Proteomes" id="UP000583929">
    <property type="component" value="Unassembled WGS sequence"/>
</dbReference>
<dbReference type="Pfam" id="PF00642">
    <property type="entry name" value="zf-CCCH"/>
    <property type="match status" value="1"/>
</dbReference>
<keyword evidence="3 7" id="KW-0862">Zinc</keyword>
<comment type="caution">
    <text evidence="11">The sequence shown here is derived from an EMBL/GenBank/DDBJ whole genome shotgun (WGS) entry which is preliminary data.</text>
</comment>
<evidence type="ECO:0000313" key="11">
    <source>
        <dbReference type="EMBL" id="KAF4358376.1"/>
    </source>
</evidence>
<dbReference type="AlphaFoldDB" id="A0A7J6EJ55"/>
<evidence type="ECO:0000256" key="5">
    <source>
        <dbReference type="ARBA" id="ARBA00023125"/>
    </source>
</evidence>
<dbReference type="Gene3D" id="1.20.120.1350">
    <property type="entry name" value="Pneumovirus matrix protein 2 (M2), zinc-binding domain"/>
    <property type="match status" value="1"/>
</dbReference>
<name>A0A7J6EJ55_CANSA</name>
<dbReference type="PANTHER" id="PTHR24009">
    <property type="entry name" value="RNA-BINDING (RRM/RBD/RNP MOTIFS)"/>
    <property type="match status" value="1"/>
</dbReference>
<dbReference type="SUPFAM" id="SSF54928">
    <property type="entry name" value="RNA-binding domain, RBD"/>
    <property type="match status" value="1"/>
</dbReference>
<feature type="region of interest" description="Disordered" evidence="8">
    <location>
        <begin position="542"/>
        <end position="565"/>
    </location>
</feature>
<dbReference type="GO" id="GO:0008270">
    <property type="term" value="F:zinc ion binding"/>
    <property type="evidence" value="ECO:0007669"/>
    <property type="project" value="UniProtKB-KW"/>
</dbReference>
<gene>
    <name evidence="11" type="ORF">G4B88_017253</name>
</gene>
<evidence type="ECO:0000256" key="4">
    <source>
        <dbReference type="ARBA" id="ARBA00022884"/>
    </source>
</evidence>
<dbReference type="InterPro" id="IPR034365">
    <property type="entry name" value="AtC3H46-like_RRM"/>
</dbReference>
<dbReference type="InterPro" id="IPR035979">
    <property type="entry name" value="RBD_domain_sf"/>
</dbReference>
<evidence type="ECO:0000259" key="9">
    <source>
        <dbReference type="PROSITE" id="PS50102"/>
    </source>
</evidence>
<dbReference type="PANTHER" id="PTHR24009:SF41">
    <property type="entry name" value="ZINC FINGER CCCH DOMAIN-CONTAINING PROTEIN 55"/>
    <property type="match status" value="1"/>
</dbReference>
<feature type="domain" description="C3H1-type" evidence="10">
    <location>
        <begin position="239"/>
        <end position="266"/>
    </location>
</feature>
<dbReference type="InterPro" id="IPR036855">
    <property type="entry name" value="Znf_CCCH_sf"/>
</dbReference>
<evidence type="ECO:0000313" key="12">
    <source>
        <dbReference type="Proteomes" id="UP000583929"/>
    </source>
</evidence>
<dbReference type="SMART" id="SM00356">
    <property type="entry name" value="ZnF_C3H1"/>
    <property type="match status" value="1"/>
</dbReference>
<reference evidence="11 12" key="1">
    <citation type="journal article" date="2020" name="bioRxiv">
        <title>Sequence and annotation of 42 cannabis genomes reveals extensive copy number variation in cannabinoid synthesis and pathogen resistance genes.</title>
        <authorList>
            <person name="Mckernan K.J."/>
            <person name="Helbert Y."/>
            <person name="Kane L.T."/>
            <person name="Ebling H."/>
            <person name="Zhang L."/>
            <person name="Liu B."/>
            <person name="Eaton Z."/>
            <person name="Mclaughlin S."/>
            <person name="Kingan S."/>
            <person name="Baybayan P."/>
            <person name="Concepcion G."/>
            <person name="Jordan M."/>
            <person name="Riva A."/>
            <person name="Barbazuk W."/>
            <person name="Harkins T."/>
        </authorList>
    </citation>
    <scope>NUCLEOTIDE SEQUENCE [LARGE SCALE GENOMIC DNA]</scope>
    <source>
        <strain evidence="12">cv. Jamaican Lion 4</strain>
        <tissue evidence="11">Leaf</tissue>
    </source>
</reference>
<feature type="compositionally biased region" description="Low complexity" evidence="8">
    <location>
        <begin position="112"/>
        <end position="121"/>
    </location>
</feature>
<dbReference type="SMART" id="SM00360">
    <property type="entry name" value="RRM"/>
    <property type="match status" value="1"/>
</dbReference>
<dbReference type="GO" id="GO:0003723">
    <property type="term" value="F:RNA binding"/>
    <property type="evidence" value="ECO:0007669"/>
    <property type="project" value="UniProtKB-UniRule"/>
</dbReference>
<evidence type="ECO:0000256" key="7">
    <source>
        <dbReference type="PROSITE-ProRule" id="PRU00723"/>
    </source>
</evidence>
<dbReference type="Gene3D" id="3.30.70.330">
    <property type="match status" value="1"/>
</dbReference>
<dbReference type="Pfam" id="PF00076">
    <property type="entry name" value="RRM_1"/>
    <property type="match status" value="1"/>
</dbReference>
<feature type="zinc finger region" description="C3H1-type" evidence="7">
    <location>
        <begin position="239"/>
        <end position="266"/>
    </location>
</feature>